<gene>
    <name evidence="1" type="ORF">K9W45_03265</name>
</gene>
<dbReference type="AlphaFoldDB" id="A0A9Y1BMA7"/>
<dbReference type="Proteomes" id="UP001201020">
    <property type="component" value="Chromosome"/>
</dbReference>
<reference evidence="1" key="1">
    <citation type="journal article" date="2022" name="Nat. Microbiol.">
        <title>Unique mobile elements and scalable gene flow at the prokaryote-eukaryote boundary revealed by circularized Asgard archaea genomes.</title>
        <authorList>
            <person name="Wu F."/>
            <person name="Speth D.R."/>
            <person name="Philosof A."/>
            <person name="Cremiere A."/>
            <person name="Narayanan A."/>
            <person name="Barco R.A."/>
            <person name="Connon S.A."/>
            <person name="Amend J.P."/>
            <person name="Antoshechkin I.A."/>
            <person name="Orphan V.J."/>
        </authorList>
    </citation>
    <scope>NUCLEOTIDE SEQUENCE</scope>
    <source>
        <strain evidence="1">PM71</strain>
    </source>
</reference>
<proteinExistence type="predicted"/>
<accession>A0A9Y1BMA7</accession>
<sequence>MEEISVKEYLEKSGQLLEKYRFNIENLRHQRKQIEQKFFLPHEMVDFFHTNKSEYKVWLKIQDMILTLEDAYADLVGSMMEAKANPDNYNYYLEDKRITIMQLKETEEE</sequence>
<protein>
    <submittedName>
        <fullName evidence="1">Uncharacterized protein</fullName>
    </submittedName>
</protein>
<evidence type="ECO:0000313" key="1">
    <source>
        <dbReference type="EMBL" id="UJG41490.1"/>
    </source>
</evidence>
<organism evidence="1">
    <name type="scientific">Candidatus Heimdallarchaeum aukensis</name>
    <dbReference type="NCBI Taxonomy" id="2876573"/>
    <lineage>
        <taxon>Archaea</taxon>
        <taxon>Promethearchaeati</taxon>
        <taxon>Candidatus Heimdallarchaeota</taxon>
        <taxon>Candidatus Heimdallarchaeia (ex Rinke et al. 2021) (nom. nud.)</taxon>
        <taxon>Candidatus Heimdallarchaeales</taxon>
        <taxon>Candidatus Heimdallarchaeaceae</taxon>
        <taxon>Candidatus Heimdallarchaeum</taxon>
    </lineage>
</organism>
<name>A0A9Y1BMA7_9ARCH</name>
<dbReference type="EMBL" id="CP084166">
    <property type="protein sequence ID" value="UJG41490.1"/>
    <property type="molecule type" value="Genomic_DNA"/>
</dbReference>